<dbReference type="AlphaFoldDB" id="A0AAV1IV14"/>
<evidence type="ECO:0000256" key="1">
    <source>
        <dbReference type="ARBA" id="ARBA00004496"/>
    </source>
</evidence>
<dbReference type="PANTHER" id="PTHR45418:SF2">
    <property type="entry name" value="RIKEN CDNA 4933416I08 GENE"/>
    <property type="match status" value="1"/>
</dbReference>
<proteinExistence type="predicted"/>
<evidence type="ECO:0000256" key="2">
    <source>
        <dbReference type="ARBA" id="ARBA00022490"/>
    </source>
</evidence>
<gene>
    <name evidence="4" type="ORF">LNINA_LOCUS233</name>
</gene>
<evidence type="ECO:0000313" key="5">
    <source>
        <dbReference type="Proteomes" id="UP001497472"/>
    </source>
</evidence>
<dbReference type="Pfam" id="PF14444">
    <property type="entry name" value="S1-like"/>
    <property type="match status" value="1"/>
</dbReference>
<feature type="domain" description="S1-like RNA binding" evidence="3">
    <location>
        <begin position="215"/>
        <end position="269"/>
    </location>
</feature>
<accession>A0AAV1IV14</accession>
<sequence>MWAFLTSLFKYFYEKDDEGEDVREKFLTDQLIDLKLQAESEEFYNDNTLVPDVVPKDMVCFEKSGVITLCGEDYILIDGVTYYDTTSCLHNLNINDKILYLAYTDNNDKLRVVRILENQGQCWGDEEWLDEKSFNVVHHLFVGQVEYRKERYVHIKGGDLKFSLDDVEGSFIPIEGDWLEMKCTVQQNHEKLMDITMNEILEVLSFGPVRRKMKTAVVTDWSGSHGILDRQIYYNTSTCVDTVMPHVGAKVMVEAIESDQGKYSWRAIKLIILDNTTTTFRKKFDPS</sequence>
<evidence type="ECO:0000313" key="4">
    <source>
        <dbReference type="EMBL" id="CAK1540160.1"/>
    </source>
</evidence>
<keyword evidence="5" id="KW-1185">Reference proteome</keyword>
<dbReference type="EMBL" id="CAVLEF010000001">
    <property type="protein sequence ID" value="CAK1540160.1"/>
    <property type="molecule type" value="Genomic_DNA"/>
</dbReference>
<dbReference type="Proteomes" id="UP001497472">
    <property type="component" value="Unassembled WGS sequence"/>
</dbReference>
<comment type="caution">
    <text evidence="4">The sequence shown here is derived from an EMBL/GenBank/DDBJ whole genome shotgun (WGS) entry which is preliminary data.</text>
</comment>
<name>A0AAV1IV14_9NEOP</name>
<organism evidence="4 5">
    <name type="scientific">Leptosia nina</name>
    <dbReference type="NCBI Taxonomy" id="320188"/>
    <lineage>
        <taxon>Eukaryota</taxon>
        <taxon>Metazoa</taxon>
        <taxon>Ecdysozoa</taxon>
        <taxon>Arthropoda</taxon>
        <taxon>Hexapoda</taxon>
        <taxon>Insecta</taxon>
        <taxon>Pterygota</taxon>
        <taxon>Neoptera</taxon>
        <taxon>Endopterygota</taxon>
        <taxon>Lepidoptera</taxon>
        <taxon>Glossata</taxon>
        <taxon>Ditrysia</taxon>
        <taxon>Papilionoidea</taxon>
        <taxon>Pieridae</taxon>
        <taxon>Pierinae</taxon>
        <taxon>Leptosia</taxon>
    </lineage>
</organism>
<dbReference type="InterPro" id="IPR025223">
    <property type="entry name" value="S1-like_RNA-bd_dom"/>
</dbReference>
<dbReference type="GO" id="GO:0005737">
    <property type="term" value="C:cytoplasm"/>
    <property type="evidence" value="ECO:0007669"/>
    <property type="project" value="UniProtKB-SubCell"/>
</dbReference>
<comment type="subcellular location">
    <subcellularLocation>
        <location evidence="1">Cytoplasm</location>
    </subcellularLocation>
</comment>
<dbReference type="PANTHER" id="PTHR45418">
    <property type="entry name" value="CANCER/TESTIS ANTIGEN 55"/>
    <property type="match status" value="1"/>
</dbReference>
<evidence type="ECO:0000259" key="3">
    <source>
        <dbReference type="Pfam" id="PF14444"/>
    </source>
</evidence>
<reference evidence="4 5" key="1">
    <citation type="submission" date="2023-11" db="EMBL/GenBank/DDBJ databases">
        <authorList>
            <person name="Okamura Y."/>
        </authorList>
    </citation>
    <scope>NUCLEOTIDE SEQUENCE [LARGE SCALE GENOMIC DNA]</scope>
</reference>
<keyword evidence="2" id="KW-0963">Cytoplasm</keyword>
<protein>
    <recommendedName>
        <fullName evidence="3">S1-like RNA binding domain-containing protein</fullName>
    </recommendedName>
</protein>